<dbReference type="RefSeq" id="WP_236864781.1">
    <property type="nucleotide sequence ID" value="NZ_AP025225.1"/>
</dbReference>
<evidence type="ECO:0000313" key="2">
    <source>
        <dbReference type="EMBL" id="BDB96420.1"/>
    </source>
</evidence>
<keyword evidence="1" id="KW-0732">Signal</keyword>
<evidence type="ECO:0000256" key="1">
    <source>
        <dbReference type="SAM" id="SignalP"/>
    </source>
</evidence>
<feature type="signal peptide" evidence="1">
    <location>
        <begin position="1"/>
        <end position="18"/>
    </location>
</feature>
<accession>A0ABN6L8H5</accession>
<keyword evidence="3" id="KW-1185">Reference proteome</keyword>
<gene>
    <name evidence="2" type="ORF">HYD_5530</name>
</gene>
<evidence type="ECO:0008006" key="4">
    <source>
        <dbReference type="Google" id="ProtNLM"/>
    </source>
</evidence>
<name>A0ABN6L8H5_9PROT</name>
<dbReference type="Proteomes" id="UP001320209">
    <property type="component" value="Chromosome"/>
</dbReference>
<dbReference type="EMBL" id="AP025225">
    <property type="protein sequence ID" value="BDB96420.1"/>
    <property type="molecule type" value="Genomic_DNA"/>
</dbReference>
<protein>
    <recommendedName>
        <fullName evidence="4">Lipoprotein</fullName>
    </recommendedName>
</protein>
<proteinExistence type="predicted"/>
<dbReference type="Gene3D" id="3.30.160.150">
    <property type="entry name" value="Lipoprotein like domain"/>
    <property type="match status" value="1"/>
</dbReference>
<reference evidence="2" key="1">
    <citation type="submission" date="2021-10" db="EMBL/GenBank/DDBJ databases">
        <title>Genome Sequence of The Candidatus Hydrogeosomobacter endosymbioticus, an Intracellular Bacterial Symbiont of the Anaerobic Ciliate GW7.</title>
        <authorList>
            <person name="Shiohama Y."/>
            <person name="Shinzato N."/>
        </authorList>
    </citation>
    <scope>NUCLEOTIDE SEQUENCE [LARGE SCALE GENOMIC DNA]</scope>
    <source>
        <strain evidence="2">200920</strain>
    </source>
</reference>
<dbReference type="PROSITE" id="PS51257">
    <property type="entry name" value="PROKAR_LIPOPROTEIN"/>
    <property type="match status" value="1"/>
</dbReference>
<feature type="chain" id="PRO_5045825648" description="Lipoprotein" evidence="1">
    <location>
        <begin position="19"/>
        <end position="195"/>
    </location>
</feature>
<evidence type="ECO:0000313" key="3">
    <source>
        <dbReference type="Proteomes" id="UP001320209"/>
    </source>
</evidence>
<organism evidence="2 3">
    <name type="scientific">Candidatus Hydrogenosomobacter endosymbioticus</name>
    <dbReference type="NCBI Taxonomy" id="2558174"/>
    <lineage>
        <taxon>Bacteria</taxon>
        <taxon>Pseudomonadati</taxon>
        <taxon>Pseudomonadota</taxon>
        <taxon>Alphaproteobacteria</taxon>
        <taxon>Holosporales</taxon>
        <taxon>Holosporaceae</taxon>
        <taxon>Candidatus Hydrogenosomobacter</taxon>
    </lineage>
</organism>
<sequence length="195" mass="21569">MRRAFLACAAAIVLVSCASSILLDEKTESKLRTVCVGYIKGRSGQELRTLLKSRMGHDFRSSKYVLNIELKETSSSIGLGRDETARRMRVELCAIFTLTKIDSRDLVASGRLSAYNSYSVSSAFYSNTMAKRFAIKSGIDQLATSITFEVAKALKTEGGNRIVRKSSVLPVLKRNKDDEDYYSPPSLDDVFSGKI</sequence>